<dbReference type="Pfam" id="PF01925">
    <property type="entry name" value="TauE"/>
    <property type="match status" value="1"/>
</dbReference>
<dbReference type="EMBL" id="BAAAZI010000007">
    <property type="protein sequence ID" value="GAA4140164.1"/>
    <property type="molecule type" value="Genomic_DNA"/>
</dbReference>
<evidence type="ECO:0000313" key="7">
    <source>
        <dbReference type="Proteomes" id="UP001500101"/>
    </source>
</evidence>
<dbReference type="InterPro" id="IPR002781">
    <property type="entry name" value="TM_pro_TauE-like"/>
</dbReference>
<comment type="similarity">
    <text evidence="5">Belongs to the 4-toluene sulfonate uptake permease (TSUP) (TC 2.A.102) family.</text>
</comment>
<feature type="transmembrane region" description="Helical" evidence="5">
    <location>
        <begin position="7"/>
        <end position="35"/>
    </location>
</feature>
<protein>
    <recommendedName>
        <fullName evidence="5">Probable membrane transporter protein</fullName>
    </recommendedName>
</protein>
<evidence type="ECO:0000256" key="1">
    <source>
        <dbReference type="ARBA" id="ARBA00004141"/>
    </source>
</evidence>
<sequence>MMELIGYIASIGIGISLGLIGGGGSILTVPVLVYLFHVEPFLATSYSLFVVGSTSMVGAIPYFKNKLIDFRTALYFGIPSIITVFLTRHYLINAIPDELFEGGGMVVTKNMAIMLFFA</sequence>
<evidence type="ECO:0000256" key="5">
    <source>
        <dbReference type="RuleBase" id="RU363041"/>
    </source>
</evidence>
<dbReference type="PANTHER" id="PTHR43701">
    <property type="entry name" value="MEMBRANE TRANSPORTER PROTEIN MJ0441-RELATED"/>
    <property type="match status" value="1"/>
</dbReference>
<name>A0ABP7YRE3_9SPHI</name>
<evidence type="ECO:0000256" key="4">
    <source>
        <dbReference type="ARBA" id="ARBA00023136"/>
    </source>
</evidence>
<keyword evidence="2 5" id="KW-0812">Transmembrane</keyword>
<keyword evidence="7" id="KW-1185">Reference proteome</keyword>
<dbReference type="Proteomes" id="UP001500101">
    <property type="component" value="Unassembled WGS sequence"/>
</dbReference>
<proteinExistence type="inferred from homology"/>
<feature type="transmembrane region" description="Helical" evidence="5">
    <location>
        <begin position="72"/>
        <end position="91"/>
    </location>
</feature>
<evidence type="ECO:0000256" key="3">
    <source>
        <dbReference type="ARBA" id="ARBA00022989"/>
    </source>
</evidence>
<organism evidence="6 7">
    <name type="scientific">Sphingobacterium kyonggiense</name>
    <dbReference type="NCBI Taxonomy" id="714075"/>
    <lineage>
        <taxon>Bacteria</taxon>
        <taxon>Pseudomonadati</taxon>
        <taxon>Bacteroidota</taxon>
        <taxon>Sphingobacteriia</taxon>
        <taxon>Sphingobacteriales</taxon>
        <taxon>Sphingobacteriaceae</taxon>
        <taxon>Sphingobacterium</taxon>
    </lineage>
</organism>
<keyword evidence="3 5" id="KW-1133">Transmembrane helix</keyword>
<reference evidence="7" key="1">
    <citation type="journal article" date="2019" name="Int. J. Syst. Evol. Microbiol.">
        <title>The Global Catalogue of Microorganisms (GCM) 10K type strain sequencing project: providing services to taxonomists for standard genome sequencing and annotation.</title>
        <authorList>
            <consortium name="The Broad Institute Genomics Platform"/>
            <consortium name="The Broad Institute Genome Sequencing Center for Infectious Disease"/>
            <person name="Wu L."/>
            <person name="Ma J."/>
        </authorList>
    </citation>
    <scope>NUCLEOTIDE SEQUENCE [LARGE SCALE GENOMIC DNA]</scope>
    <source>
        <strain evidence="7">JCM 16704</strain>
    </source>
</reference>
<comment type="caution">
    <text evidence="6">The sequence shown here is derived from an EMBL/GenBank/DDBJ whole genome shotgun (WGS) entry which is preliminary data.</text>
</comment>
<accession>A0ABP7YRE3</accession>
<evidence type="ECO:0000256" key="2">
    <source>
        <dbReference type="ARBA" id="ARBA00022692"/>
    </source>
</evidence>
<dbReference type="InterPro" id="IPR051598">
    <property type="entry name" value="TSUP/Inactive_protease-like"/>
</dbReference>
<evidence type="ECO:0000313" key="6">
    <source>
        <dbReference type="EMBL" id="GAA4140164.1"/>
    </source>
</evidence>
<comment type="subcellular location">
    <subcellularLocation>
        <location evidence="5">Cell membrane</location>
        <topology evidence="5">Multi-pass membrane protein</topology>
    </subcellularLocation>
    <subcellularLocation>
        <location evidence="1">Membrane</location>
        <topology evidence="1">Multi-pass membrane protein</topology>
    </subcellularLocation>
</comment>
<keyword evidence="4 5" id="KW-0472">Membrane</keyword>
<gene>
    <name evidence="6" type="ORF">GCM10022216_19030</name>
</gene>
<keyword evidence="5" id="KW-1003">Cell membrane</keyword>
<dbReference type="PANTHER" id="PTHR43701:SF2">
    <property type="entry name" value="MEMBRANE TRANSPORTER PROTEIN YJNA-RELATED"/>
    <property type="match status" value="1"/>
</dbReference>
<feature type="transmembrane region" description="Helical" evidence="5">
    <location>
        <begin position="41"/>
        <end position="60"/>
    </location>
</feature>